<dbReference type="Proteomes" id="UP000005633">
    <property type="component" value="Chromosome"/>
</dbReference>
<evidence type="ECO:0000313" key="1">
    <source>
        <dbReference type="EMBL" id="AEV26301.1"/>
    </source>
</evidence>
<evidence type="ECO:0000313" key="2">
    <source>
        <dbReference type="Proteomes" id="UP000005633"/>
    </source>
</evidence>
<dbReference type="EMBL" id="CP003153">
    <property type="protein sequence ID" value="AEV26301.1"/>
    <property type="molecule type" value="Genomic_DNA"/>
</dbReference>
<dbReference type="STRING" id="640081.Dsui_1927"/>
<sequence>MMPSYEDWISHCFARPVSDPAWYFDVDSPSWEAPSSTSLQFMTRLFTSSAHVCEQFTDAQLDQGFWYLVSPSGSDHMFALLDESLPEANRLTCLRAMNSLFQDLFAARCTDVASSRRQSGEGLSPLNSICHMWWEVIPIHGKPADSTRRTLDATVLEVLQSQLEISSIACQESALHGLGHWAHYYPERVEEIVAQFLESQNDNATLRAYATAAAKGNVQ</sequence>
<dbReference type="AlphaFoldDB" id="G8QHU7"/>
<reference evidence="1 2" key="1">
    <citation type="journal article" date="2012" name="J. Bacteriol.">
        <title>Complete genome sequence of the anaerobic perchlorate-reducing bacterium Azospira suillum strain PS.</title>
        <authorList>
            <person name="Byrne-Bailey K.G."/>
            <person name="Coates J.D."/>
        </authorList>
    </citation>
    <scope>NUCLEOTIDE SEQUENCE [LARGE SCALE GENOMIC DNA]</scope>
    <source>
        <strain evidence="2">ATCC BAA-33 / DSM 13638 / PS</strain>
    </source>
</reference>
<gene>
    <name evidence="1" type="ordered locus">Dsui_1927</name>
</gene>
<organism evidence="1 2">
    <name type="scientific">Azospira oryzae (strain ATCC BAA-33 / DSM 13638 / PS)</name>
    <name type="common">Dechlorosoma suillum</name>
    <dbReference type="NCBI Taxonomy" id="640081"/>
    <lineage>
        <taxon>Bacteria</taxon>
        <taxon>Pseudomonadati</taxon>
        <taxon>Pseudomonadota</taxon>
        <taxon>Betaproteobacteria</taxon>
        <taxon>Rhodocyclales</taxon>
        <taxon>Rhodocyclaceae</taxon>
        <taxon>Azospira</taxon>
    </lineage>
</organism>
<protein>
    <submittedName>
        <fullName evidence="1">Uncharacterized protein</fullName>
    </submittedName>
</protein>
<proteinExistence type="predicted"/>
<dbReference type="HOGENOM" id="CLU_1234200_0_0_4"/>
<accession>G8QHU7</accession>
<dbReference type="eggNOG" id="ENOG5032SDY">
    <property type="taxonomic scope" value="Bacteria"/>
</dbReference>
<dbReference type="KEGG" id="dsu:Dsui_1927"/>
<name>G8QHU7_AZOOP</name>